<organism evidence="4 5">
    <name type="scientific">Actinobaculum suis</name>
    <dbReference type="NCBI Taxonomy" id="1657"/>
    <lineage>
        <taxon>Bacteria</taxon>
        <taxon>Bacillati</taxon>
        <taxon>Actinomycetota</taxon>
        <taxon>Actinomycetes</taxon>
        <taxon>Actinomycetales</taxon>
        <taxon>Actinomycetaceae</taxon>
        <taxon>Actinobaculum</taxon>
    </lineage>
</organism>
<dbReference type="Proteomes" id="UP000269974">
    <property type="component" value="Unassembled WGS sequence"/>
</dbReference>
<keyword evidence="4" id="KW-0378">Hydrolase</keyword>
<keyword evidence="2" id="KW-0547">Nucleotide-binding</keyword>
<proteinExistence type="predicted"/>
<dbReference type="OrthoDB" id="5296765at2"/>
<evidence type="ECO:0000256" key="3">
    <source>
        <dbReference type="ARBA" id="ARBA00022840"/>
    </source>
</evidence>
<protein>
    <submittedName>
        <fullName evidence="4">ABC transporter</fullName>
        <ecNumber evidence="4">3.6.3.-</ecNumber>
    </submittedName>
</protein>
<dbReference type="EMBL" id="UYIO01000001">
    <property type="protein sequence ID" value="VDG76355.1"/>
    <property type="molecule type" value="Genomic_DNA"/>
</dbReference>
<sequence length="224" mass="24781">MDAISLDNVYFSYGPHPVIQGVDLTIKKGETVCMTGENGSGKSTLLKLIIGALEPASGTVKVLGSSMHKRRGVLELGYVPQNNAISQTAFPITAREIVVMGLLSDFGFVKIPRRRHLDRAEDTLTQMGLEKYIHFPFSELSGGLQQRVMITRALIHDPEIVILDEPTAGVDKESREEFLQFLDKYTSEKGLTVLIVTHDTKTIIENMNIDTFINIQEGQLHAGI</sequence>
<dbReference type="Pfam" id="PF00005">
    <property type="entry name" value="ABC_tran"/>
    <property type="match status" value="1"/>
</dbReference>
<dbReference type="InterPro" id="IPR050153">
    <property type="entry name" value="Metal_Ion_Import_ABC"/>
</dbReference>
<dbReference type="AlphaFoldDB" id="A0A1B9BBK7"/>
<evidence type="ECO:0000313" key="5">
    <source>
        <dbReference type="Proteomes" id="UP000269974"/>
    </source>
</evidence>
<evidence type="ECO:0000256" key="1">
    <source>
        <dbReference type="ARBA" id="ARBA00022448"/>
    </source>
</evidence>
<dbReference type="PROSITE" id="PS50893">
    <property type="entry name" value="ABC_TRANSPORTER_2"/>
    <property type="match status" value="1"/>
</dbReference>
<gene>
    <name evidence="4" type="primary">znuC_1</name>
    <name evidence="4" type="ORF">NCTC10327_01009</name>
</gene>
<comment type="caution">
    <text evidence="4">The sequence shown here is derived from an EMBL/GenBank/DDBJ whole genome shotgun (WGS) entry which is preliminary data.</text>
</comment>
<accession>A0A1B9BBK7</accession>
<dbReference type="GO" id="GO:0005524">
    <property type="term" value="F:ATP binding"/>
    <property type="evidence" value="ECO:0007669"/>
    <property type="project" value="UniProtKB-KW"/>
</dbReference>
<dbReference type="SMART" id="SM00382">
    <property type="entry name" value="AAA"/>
    <property type="match status" value="1"/>
</dbReference>
<evidence type="ECO:0000256" key="2">
    <source>
        <dbReference type="ARBA" id="ARBA00022741"/>
    </source>
</evidence>
<evidence type="ECO:0000313" key="4">
    <source>
        <dbReference type="EMBL" id="VDG76355.1"/>
    </source>
</evidence>
<dbReference type="EC" id="3.6.3.-" evidence="4"/>
<dbReference type="PANTHER" id="PTHR42734">
    <property type="entry name" value="METAL TRANSPORT SYSTEM ATP-BINDING PROTEIN TM_0124-RELATED"/>
    <property type="match status" value="1"/>
</dbReference>
<dbReference type="RefSeq" id="WP_065415392.1">
    <property type="nucleotide sequence ID" value="NZ_MASX01000037.1"/>
</dbReference>
<reference evidence="4 5" key="1">
    <citation type="submission" date="2018-11" db="EMBL/GenBank/DDBJ databases">
        <authorList>
            <consortium name="Pathogen Informatics"/>
        </authorList>
    </citation>
    <scope>NUCLEOTIDE SEQUENCE [LARGE SCALE GENOMIC DNA]</scope>
    <source>
        <strain evidence="4 5">NCTC10327</strain>
    </source>
</reference>
<name>A0A1B9BBK7_9ACTO</name>
<keyword evidence="1" id="KW-0813">Transport</keyword>
<dbReference type="Gene3D" id="3.40.50.300">
    <property type="entry name" value="P-loop containing nucleotide triphosphate hydrolases"/>
    <property type="match status" value="1"/>
</dbReference>
<dbReference type="InterPro" id="IPR003593">
    <property type="entry name" value="AAA+_ATPase"/>
</dbReference>
<dbReference type="InterPro" id="IPR027417">
    <property type="entry name" value="P-loop_NTPase"/>
</dbReference>
<keyword evidence="3" id="KW-0067">ATP-binding</keyword>
<dbReference type="GO" id="GO:0016887">
    <property type="term" value="F:ATP hydrolysis activity"/>
    <property type="evidence" value="ECO:0007669"/>
    <property type="project" value="InterPro"/>
</dbReference>
<dbReference type="SUPFAM" id="SSF52540">
    <property type="entry name" value="P-loop containing nucleoside triphosphate hydrolases"/>
    <property type="match status" value="1"/>
</dbReference>
<dbReference type="InterPro" id="IPR003439">
    <property type="entry name" value="ABC_transporter-like_ATP-bd"/>
</dbReference>